<sequence length="213" mass="25302">MNKSGGMTVMWNKEVKVLVVLTTAFTMEVHIMDTEINVDSWFIGIYASTDDQIRRNQWKNGLIDLGFEGNPWTWSNHWNQEGEIKQRLDRALGSSDWSQQFDRANVKHIENFGSDHSMLLLDSNPLKERRKKRIAILKWRNNFQANARKNIEKVKKQLEELKNSDCQDKMGRNKMLKMQLKEAYDEEETFWNQKSRVQWLKEGDRNTLFFTQV</sequence>
<dbReference type="Proteomes" id="UP001652660">
    <property type="component" value="Chromosome 8e"/>
</dbReference>
<dbReference type="SUPFAM" id="SSF56219">
    <property type="entry name" value="DNase I-like"/>
    <property type="match status" value="1"/>
</dbReference>
<dbReference type="PANTHER" id="PTHR33710">
    <property type="entry name" value="BNAC02G09200D PROTEIN"/>
    <property type="match status" value="1"/>
</dbReference>
<keyword evidence="1" id="KW-1185">Reference proteome</keyword>
<reference evidence="2" key="2">
    <citation type="submission" date="2025-08" db="UniProtKB">
        <authorList>
            <consortium name="RefSeq"/>
        </authorList>
    </citation>
    <scope>IDENTIFICATION</scope>
    <source>
        <tissue evidence="2">Leaves</tissue>
    </source>
</reference>
<protein>
    <submittedName>
        <fullName evidence="2">Uncharacterized protein</fullName>
    </submittedName>
</protein>
<reference evidence="1" key="1">
    <citation type="journal article" date="2025" name="Foods">
        <title>Unveiling the Microbial Signatures of Arabica Coffee Cherries: Insights into Ripeness Specific Diversity, Functional Traits, and Implications for Quality and Safety.</title>
        <authorList>
            <consortium name="RefSeq"/>
            <person name="Tenea G.N."/>
            <person name="Cifuentes V."/>
            <person name="Reyes P."/>
            <person name="Cevallos-Vallejos M."/>
        </authorList>
    </citation>
    <scope>NUCLEOTIDE SEQUENCE [LARGE SCALE GENOMIC DNA]</scope>
</reference>
<dbReference type="InterPro" id="IPR036691">
    <property type="entry name" value="Endo/exonu/phosph_ase_sf"/>
</dbReference>
<name>A0A6P6TWT9_COFAR</name>
<evidence type="ECO:0000313" key="1">
    <source>
        <dbReference type="Proteomes" id="UP001652660"/>
    </source>
</evidence>
<accession>A0A6P6TWT9</accession>
<dbReference type="AlphaFoldDB" id="A0A6P6TWT9"/>
<dbReference type="Gene3D" id="3.60.10.10">
    <property type="entry name" value="Endonuclease/exonuclease/phosphatase"/>
    <property type="match status" value="1"/>
</dbReference>
<dbReference type="PANTHER" id="PTHR33710:SF79">
    <property type="entry name" value="OS06G0205337 PROTEIN"/>
    <property type="match status" value="1"/>
</dbReference>
<organism evidence="1 2">
    <name type="scientific">Coffea arabica</name>
    <name type="common">Arabian coffee</name>
    <dbReference type="NCBI Taxonomy" id="13443"/>
    <lineage>
        <taxon>Eukaryota</taxon>
        <taxon>Viridiplantae</taxon>
        <taxon>Streptophyta</taxon>
        <taxon>Embryophyta</taxon>
        <taxon>Tracheophyta</taxon>
        <taxon>Spermatophyta</taxon>
        <taxon>Magnoliopsida</taxon>
        <taxon>eudicotyledons</taxon>
        <taxon>Gunneridae</taxon>
        <taxon>Pentapetalae</taxon>
        <taxon>asterids</taxon>
        <taxon>lamiids</taxon>
        <taxon>Gentianales</taxon>
        <taxon>Rubiaceae</taxon>
        <taxon>Ixoroideae</taxon>
        <taxon>Gardenieae complex</taxon>
        <taxon>Bertiereae - Coffeeae clade</taxon>
        <taxon>Coffeeae</taxon>
        <taxon>Coffea</taxon>
    </lineage>
</organism>
<proteinExistence type="predicted"/>
<dbReference type="RefSeq" id="XP_027082201.1">
    <property type="nucleotide sequence ID" value="XM_027226400.1"/>
</dbReference>
<dbReference type="GeneID" id="113704500"/>
<gene>
    <name evidence="2" type="primary">LOC113704500</name>
</gene>
<evidence type="ECO:0000313" key="2">
    <source>
        <dbReference type="RefSeq" id="XP_027082201.1"/>
    </source>
</evidence>
<dbReference type="OrthoDB" id="1085750at2759"/>